<evidence type="ECO:0000256" key="1">
    <source>
        <dbReference type="SAM" id="SignalP"/>
    </source>
</evidence>
<feature type="signal peptide" evidence="1">
    <location>
        <begin position="1"/>
        <end position="22"/>
    </location>
</feature>
<dbReference type="AlphaFoldDB" id="A0A7S2S4P8"/>
<accession>A0A7S2S4P8</accession>
<organism evidence="2">
    <name type="scientific">Eucampia antarctica</name>
    <dbReference type="NCBI Taxonomy" id="49252"/>
    <lineage>
        <taxon>Eukaryota</taxon>
        <taxon>Sar</taxon>
        <taxon>Stramenopiles</taxon>
        <taxon>Ochrophyta</taxon>
        <taxon>Bacillariophyta</taxon>
        <taxon>Mediophyceae</taxon>
        <taxon>Biddulphiophycidae</taxon>
        <taxon>Hemiaulales</taxon>
        <taxon>Hemiaulaceae</taxon>
        <taxon>Eucampia</taxon>
    </lineage>
</organism>
<protein>
    <submittedName>
        <fullName evidence="2">Uncharacterized protein</fullName>
    </submittedName>
</protein>
<sequence length="154" mass="17314">MSIYSDLRLFILVALFVSLSSAFTLPSERQQLSRTNASTRSVLFRSNTPIITNSRNDFSRIKSPLLVRMSEQDSNVNGEKEIKVSSEKKPRSGFLTALIVGPPLIAKFIIVLLVKFLNDLVVFPLLFLYRAVRLAKNKALKLIGKDDSDEKEVV</sequence>
<reference evidence="2" key="1">
    <citation type="submission" date="2021-01" db="EMBL/GenBank/DDBJ databases">
        <authorList>
            <person name="Corre E."/>
            <person name="Pelletier E."/>
            <person name="Niang G."/>
            <person name="Scheremetjew M."/>
            <person name="Finn R."/>
            <person name="Kale V."/>
            <person name="Holt S."/>
            <person name="Cochrane G."/>
            <person name="Meng A."/>
            <person name="Brown T."/>
            <person name="Cohen L."/>
        </authorList>
    </citation>
    <scope>NUCLEOTIDE SEQUENCE</scope>
    <source>
        <strain evidence="2">CCMP1452</strain>
    </source>
</reference>
<gene>
    <name evidence="2" type="ORF">EANT1437_LOCUS12027</name>
</gene>
<keyword evidence="1" id="KW-0732">Signal</keyword>
<dbReference type="EMBL" id="HBHI01023423">
    <property type="protein sequence ID" value="CAD9689473.1"/>
    <property type="molecule type" value="Transcribed_RNA"/>
</dbReference>
<feature type="chain" id="PRO_5031084926" evidence="1">
    <location>
        <begin position="23"/>
        <end position="154"/>
    </location>
</feature>
<proteinExistence type="predicted"/>
<evidence type="ECO:0000313" key="2">
    <source>
        <dbReference type="EMBL" id="CAD9689473.1"/>
    </source>
</evidence>
<name>A0A7S2S4P8_9STRA</name>